<name>A0ABR3AD35_9AGAR</name>
<evidence type="ECO:0000256" key="2">
    <source>
        <dbReference type="SAM" id="Phobius"/>
    </source>
</evidence>
<evidence type="ECO:0000313" key="4">
    <source>
        <dbReference type="Proteomes" id="UP001437256"/>
    </source>
</evidence>
<keyword evidence="4" id="KW-1185">Reference proteome</keyword>
<feature type="transmembrane region" description="Helical" evidence="2">
    <location>
        <begin position="54"/>
        <end position="80"/>
    </location>
</feature>
<organism evidence="3 4">
    <name type="scientific">Marasmius tenuissimus</name>
    <dbReference type="NCBI Taxonomy" id="585030"/>
    <lineage>
        <taxon>Eukaryota</taxon>
        <taxon>Fungi</taxon>
        <taxon>Dikarya</taxon>
        <taxon>Basidiomycota</taxon>
        <taxon>Agaricomycotina</taxon>
        <taxon>Agaricomycetes</taxon>
        <taxon>Agaricomycetidae</taxon>
        <taxon>Agaricales</taxon>
        <taxon>Marasmiineae</taxon>
        <taxon>Marasmiaceae</taxon>
        <taxon>Marasmius</taxon>
    </lineage>
</organism>
<feature type="compositionally biased region" description="Basic residues" evidence="1">
    <location>
        <begin position="379"/>
        <end position="393"/>
    </location>
</feature>
<dbReference type="EMBL" id="JBBXMP010000003">
    <property type="protein sequence ID" value="KAL0071324.1"/>
    <property type="molecule type" value="Genomic_DNA"/>
</dbReference>
<evidence type="ECO:0000313" key="3">
    <source>
        <dbReference type="EMBL" id="KAL0071324.1"/>
    </source>
</evidence>
<accession>A0ABR3AD35</accession>
<comment type="caution">
    <text evidence="3">The sequence shown here is derived from an EMBL/GenBank/DDBJ whole genome shotgun (WGS) entry which is preliminary data.</text>
</comment>
<sequence length="504" mass="53396">MIAESLPLLSATLTVSDAVSKPSALSVSLSSTVHTPSASGTTTLQNKSSNPSKIPVAAIVSVAVGVGFLVFAGFIFLRVCARPRRRDRPKPSLPILDDPYPEDIKANESPLFGGKERFSSNTGSGGGLWTWTQYPRVRSTELPTVQLFPPSPSPAAPESDSYPSLPRAVVPSSRGLLAPRPPPSQSVPTLGNSLLSVTSSRQATAANSTTSLDRLSAKSLSLYPSTPSINEGATRFNTRRVSGTDEPDEGRENAYDGADITSPQFLAQDLTEECPASPLPSGGRSRIKSSYFSYTPGSYPRMSSVQSGLGMSSKVHDDEFDLKKLPPIHKSDSAKSKNKALASAIGMTSPDTLYTTPLSPRPSTLYPDDSLSMADAKRSSRRLQRKPTPKQIRKSALPMDTGTLRAPTLDSATALGSFMLMEFGATSKSSGILSSETVPGTQLSSSKGLTGKGIGPPRVPSPPALPTLAQMGLEHANPEAYAEYRSATYSIFGLYEGDRKSRLG</sequence>
<protein>
    <submittedName>
        <fullName evidence="3">Uncharacterized protein</fullName>
    </submittedName>
</protein>
<gene>
    <name evidence="3" type="ORF">AAF712_001180</name>
</gene>
<keyword evidence="2" id="KW-0812">Transmembrane</keyword>
<proteinExistence type="predicted"/>
<feature type="compositionally biased region" description="Polar residues" evidence="1">
    <location>
        <begin position="349"/>
        <end position="362"/>
    </location>
</feature>
<feature type="compositionally biased region" description="Polar residues" evidence="1">
    <location>
        <begin position="222"/>
        <end position="241"/>
    </location>
</feature>
<feature type="compositionally biased region" description="Polar residues" evidence="1">
    <location>
        <begin position="430"/>
        <end position="448"/>
    </location>
</feature>
<feature type="region of interest" description="Disordered" evidence="1">
    <location>
        <begin position="349"/>
        <end position="404"/>
    </location>
</feature>
<reference evidence="3 4" key="1">
    <citation type="submission" date="2024-05" db="EMBL/GenBank/DDBJ databases">
        <title>A draft genome resource for the thread blight pathogen Marasmius tenuissimus strain MS-2.</title>
        <authorList>
            <person name="Yulfo-Soto G.E."/>
            <person name="Baruah I.K."/>
            <person name="Amoako-Attah I."/>
            <person name="Bukari Y."/>
            <person name="Meinhardt L.W."/>
            <person name="Bailey B.A."/>
            <person name="Cohen S.P."/>
        </authorList>
    </citation>
    <scope>NUCLEOTIDE SEQUENCE [LARGE SCALE GENOMIC DNA]</scope>
    <source>
        <strain evidence="3 4">MS-2</strain>
    </source>
</reference>
<evidence type="ECO:0000256" key="1">
    <source>
        <dbReference type="SAM" id="MobiDB-lite"/>
    </source>
</evidence>
<feature type="region of interest" description="Disordered" evidence="1">
    <location>
        <begin position="222"/>
        <end position="257"/>
    </location>
</feature>
<keyword evidence="2" id="KW-1133">Transmembrane helix</keyword>
<dbReference type="Proteomes" id="UP001437256">
    <property type="component" value="Unassembled WGS sequence"/>
</dbReference>
<feature type="region of interest" description="Disordered" evidence="1">
    <location>
        <begin position="430"/>
        <end position="455"/>
    </location>
</feature>
<keyword evidence="2" id="KW-0472">Membrane</keyword>
<feature type="region of interest" description="Disordered" evidence="1">
    <location>
        <begin position="145"/>
        <end position="192"/>
    </location>
</feature>